<dbReference type="InterPro" id="IPR001638">
    <property type="entry name" value="Solute-binding_3/MltF_N"/>
</dbReference>
<evidence type="ECO:0000256" key="3">
    <source>
        <dbReference type="ARBA" id="ARBA00022729"/>
    </source>
</evidence>
<reference evidence="6 7" key="1">
    <citation type="submission" date="2018-04" db="EMBL/GenBank/DDBJ databases">
        <title>Genomic Encyclopedia of Type Strains, Phase IV (KMG-IV): sequencing the most valuable type-strain genomes for metagenomic binning, comparative biology and taxonomic classification.</title>
        <authorList>
            <person name="Goeker M."/>
        </authorList>
    </citation>
    <scope>NUCLEOTIDE SEQUENCE [LARGE SCALE GENOMIC DNA]</scope>
    <source>
        <strain evidence="6 7">DSM 10065</strain>
    </source>
</reference>
<dbReference type="RefSeq" id="WP_116517264.1">
    <property type="nucleotide sequence ID" value="NZ_JACCEX010000001.1"/>
</dbReference>
<dbReference type="PANTHER" id="PTHR30024:SF47">
    <property type="entry name" value="TAURINE-BINDING PERIPLASMIC PROTEIN"/>
    <property type="match status" value="1"/>
</dbReference>
<evidence type="ECO:0000313" key="6">
    <source>
        <dbReference type="EMBL" id="PVY67979.1"/>
    </source>
</evidence>
<keyword evidence="3 4" id="KW-0732">Signal</keyword>
<feature type="domain" description="Solute-binding protein family 3/N-terminal" evidence="5">
    <location>
        <begin position="57"/>
        <end position="280"/>
    </location>
</feature>
<evidence type="ECO:0000256" key="1">
    <source>
        <dbReference type="ARBA" id="ARBA00004418"/>
    </source>
</evidence>
<sequence length="345" mass="37523">MTLRTGNIGKYLGFVAAALAALAMAGCDKQPQETASATQPAAQSGEQSSAQAESAIALNIGTLKIAALSNLYAADRLGYFQQEGLKATFSPMGGGAELLPAVSAGKIDITLSIPSNAIQARDKGFDFQMVMQNEVAAQQGSDSQAVFVNKDSGIESVKDLKGKRIAVNFIGNQMWLSMVEVLKENGIDKNEVSFIELPFPNMQDALVNKQVDAVFNVEPFTSRMKAAPELKVISYAAVEALPGQPVGTFWASGKWLENNREAAEKFVRAMHKANEYLAQNPDEARKMVAEFTGLKLEVVEKMGPILWNSKVDMATWQRLLDLMKEYKLIDADMKAQEVVYPTAMQ</sequence>
<dbReference type="InterPro" id="IPR015168">
    <property type="entry name" value="SsuA/THI5"/>
</dbReference>
<dbReference type="Gene3D" id="3.40.190.10">
    <property type="entry name" value="Periplasmic binding protein-like II"/>
    <property type="match status" value="2"/>
</dbReference>
<name>A0A2U1CQ21_9BURK</name>
<dbReference type="PROSITE" id="PS51257">
    <property type="entry name" value="PROKAR_LIPOPROTEIN"/>
    <property type="match status" value="1"/>
</dbReference>
<accession>A0A2U1CQ21</accession>
<dbReference type="SUPFAM" id="SSF53850">
    <property type="entry name" value="Periplasmic binding protein-like II"/>
    <property type="match status" value="1"/>
</dbReference>
<dbReference type="Pfam" id="PF09084">
    <property type="entry name" value="NMT1"/>
    <property type="match status" value="1"/>
</dbReference>
<dbReference type="SMART" id="SM00062">
    <property type="entry name" value="PBPb"/>
    <property type="match status" value="1"/>
</dbReference>
<evidence type="ECO:0000259" key="5">
    <source>
        <dbReference type="SMART" id="SM00062"/>
    </source>
</evidence>
<dbReference type="EMBL" id="QEKO01000001">
    <property type="protein sequence ID" value="PVY67979.1"/>
    <property type="molecule type" value="Genomic_DNA"/>
</dbReference>
<feature type="chain" id="PRO_5015494454" evidence="4">
    <location>
        <begin position="26"/>
        <end position="345"/>
    </location>
</feature>
<gene>
    <name evidence="6" type="ORF">C7440_0365</name>
</gene>
<evidence type="ECO:0000256" key="2">
    <source>
        <dbReference type="ARBA" id="ARBA00010742"/>
    </source>
</evidence>
<comment type="subcellular location">
    <subcellularLocation>
        <location evidence="1">Periplasm</location>
    </subcellularLocation>
</comment>
<dbReference type="STRING" id="1231391.GCA_000308195_01764"/>
<evidence type="ECO:0000256" key="4">
    <source>
        <dbReference type="SAM" id="SignalP"/>
    </source>
</evidence>
<comment type="similarity">
    <text evidence="2">Belongs to the bacterial solute-binding protein SsuA/TauA family.</text>
</comment>
<dbReference type="Proteomes" id="UP000246145">
    <property type="component" value="Unassembled WGS sequence"/>
</dbReference>
<dbReference type="AlphaFoldDB" id="A0A2U1CQ21"/>
<dbReference type="PANTHER" id="PTHR30024">
    <property type="entry name" value="ALIPHATIC SULFONATES-BINDING PROTEIN-RELATED"/>
    <property type="match status" value="1"/>
</dbReference>
<protein>
    <submittedName>
        <fullName evidence="6">NitT/TauT family transport system substrate-binding protein</fullName>
    </submittedName>
</protein>
<proteinExistence type="inferred from homology"/>
<organism evidence="6 7">
    <name type="scientific">Pusillimonas noertemannii</name>
    <dbReference type="NCBI Taxonomy" id="305977"/>
    <lineage>
        <taxon>Bacteria</taxon>
        <taxon>Pseudomonadati</taxon>
        <taxon>Pseudomonadota</taxon>
        <taxon>Betaproteobacteria</taxon>
        <taxon>Burkholderiales</taxon>
        <taxon>Alcaligenaceae</taxon>
        <taxon>Pusillimonas</taxon>
    </lineage>
</organism>
<keyword evidence="7" id="KW-1185">Reference proteome</keyword>
<comment type="caution">
    <text evidence="6">The sequence shown here is derived from an EMBL/GenBank/DDBJ whole genome shotgun (WGS) entry which is preliminary data.</text>
</comment>
<feature type="signal peptide" evidence="4">
    <location>
        <begin position="1"/>
        <end position="25"/>
    </location>
</feature>
<dbReference type="OrthoDB" id="286202at2"/>
<evidence type="ECO:0000313" key="7">
    <source>
        <dbReference type="Proteomes" id="UP000246145"/>
    </source>
</evidence>
<dbReference type="GO" id="GO:0042597">
    <property type="term" value="C:periplasmic space"/>
    <property type="evidence" value="ECO:0007669"/>
    <property type="project" value="UniProtKB-SubCell"/>
</dbReference>